<organism evidence="6 7">
    <name type="scientific">Paenibacillus hodogayensis</name>
    <dbReference type="NCBI Taxonomy" id="279208"/>
    <lineage>
        <taxon>Bacteria</taxon>
        <taxon>Bacillati</taxon>
        <taxon>Bacillota</taxon>
        <taxon>Bacilli</taxon>
        <taxon>Bacillales</taxon>
        <taxon>Paenibacillaceae</taxon>
        <taxon>Paenibacillus</taxon>
    </lineage>
</organism>
<comment type="subcellular location">
    <subcellularLocation>
        <location evidence="1">Membrane</location>
        <topology evidence="1">Multi-pass membrane protein</topology>
    </subcellularLocation>
</comment>
<evidence type="ECO:0000313" key="7">
    <source>
        <dbReference type="Proteomes" id="UP001589619"/>
    </source>
</evidence>
<proteinExistence type="predicted"/>
<dbReference type="RefSeq" id="WP_344915539.1">
    <property type="nucleotide sequence ID" value="NZ_BAAAYO010000015.1"/>
</dbReference>
<keyword evidence="7" id="KW-1185">Reference proteome</keyword>
<reference evidence="6 7" key="1">
    <citation type="submission" date="2024-09" db="EMBL/GenBank/DDBJ databases">
        <authorList>
            <person name="Sun Q."/>
            <person name="Mori K."/>
        </authorList>
    </citation>
    <scope>NUCLEOTIDE SEQUENCE [LARGE SCALE GENOMIC DNA]</scope>
    <source>
        <strain evidence="6 7">JCM 12520</strain>
    </source>
</reference>
<dbReference type="Proteomes" id="UP001589619">
    <property type="component" value="Unassembled WGS sequence"/>
</dbReference>
<dbReference type="SUPFAM" id="SSF52540">
    <property type="entry name" value="P-loop containing nucleoside triphosphate hydrolases"/>
    <property type="match status" value="1"/>
</dbReference>
<dbReference type="PANTHER" id="PTHR22683">
    <property type="entry name" value="SPORULATION PROTEIN RELATED"/>
    <property type="match status" value="1"/>
</dbReference>
<dbReference type="Gene3D" id="3.40.50.300">
    <property type="entry name" value="P-loop containing nucleotide triphosphate hydrolases"/>
    <property type="match status" value="1"/>
</dbReference>
<dbReference type="Pfam" id="PF01580">
    <property type="entry name" value="FtsK_SpoIIIE"/>
    <property type="match status" value="1"/>
</dbReference>
<comment type="caution">
    <text evidence="6">The sequence shown here is derived from an EMBL/GenBank/DDBJ whole genome shotgun (WGS) entry which is preliminary data.</text>
</comment>
<evidence type="ECO:0000256" key="1">
    <source>
        <dbReference type="ARBA" id="ARBA00004141"/>
    </source>
</evidence>
<keyword evidence="3 4" id="KW-0067">ATP-binding</keyword>
<dbReference type="InterPro" id="IPR050206">
    <property type="entry name" value="FtsK/SpoIIIE/SftA"/>
</dbReference>
<dbReference type="PROSITE" id="PS50901">
    <property type="entry name" value="FTSK"/>
    <property type="match status" value="1"/>
</dbReference>
<feature type="binding site" evidence="4">
    <location>
        <begin position="1533"/>
        <end position="1540"/>
    </location>
    <ligand>
        <name>ATP</name>
        <dbReference type="ChEBI" id="CHEBI:30616"/>
    </ligand>
</feature>
<evidence type="ECO:0000256" key="2">
    <source>
        <dbReference type="ARBA" id="ARBA00022741"/>
    </source>
</evidence>
<keyword evidence="2 4" id="KW-0547">Nucleotide-binding</keyword>
<dbReference type="PANTHER" id="PTHR22683:SF41">
    <property type="entry name" value="DNA TRANSLOCASE FTSK"/>
    <property type="match status" value="1"/>
</dbReference>
<dbReference type="CDD" id="cd01127">
    <property type="entry name" value="TrwB_TraG_TraD_VirD4"/>
    <property type="match status" value="1"/>
</dbReference>
<protein>
    <submittedName>
        <fullName evidence="6">FtsK/SpoIIIE domain-containing protein</fullName>
    </submittedName>
</protein>
<dbReference type="InterPro" id="IPR027417">
    <property type="entry name" value="P-loop_NTPase"/>
</dbReference>
<evidence type="ECO:0000259" key="5">
    <source>
        <dbReference type="PROSITE" id="PS50901"/>
    </source>
</evidence>
<feature type="domain" description="FtsK" evidence="5">
    <location>
        <begin position="1508"/>
        <end position="1707"/>
    </location>
</feature>
<dbReference type="InterPro" id="IPR002543">
    <property type="entry name" value="FtsK_dom"/>
</dbReference>
<dbReference type="EMBL" id="JBHMAG010000019">
    <property type="protein sequence ID" value="MFB9755885.1"/>
    <property type="molecule type" value="Genomic_DNA"/>
</dbReference>
<gene>
    <name evidence="6" type="ORF">ACFFNY_30250</name>
</gene>
<sequence length="1758" mass="199313">MNDEIQLIGHVAKEYFRRHLINDPSEHGEGVARFLLDRLTGEVVASICHHIIQDVQLNSKVEIKVPKALVSGFGLPDEIMTERRTTHWRHAPCSKEALIVANTNDDQGTSLRDITTIGSGDLKAVPELWVQCACRDLVLSSDQQGHWKQALIGLQEAYECSLEQFSSYVIQTRQIMLQEGIPLINALGWALPALRIPRDSSYFEAIPEKALNLKLKWKKLFQDAFAKRACYLVKQNPNRQLYENEDLNSNYLVKRDQIPQEHHPVIESFIEAAAGWTAASKQLANIEWERDKIYLLFLDVKKLRPHLAIRTIDFFDDEYPGLLTNEERSYLTALEKRKDKTANDEDKDFYERHRQDLELDRLLKSDWDKFVFGKPIDCDDFYVGLLEALQRVFAQCDNVNGVKSLKIRTVRGNGKKKWLELNEDVGMYFCMNYRGIEKLTNRLVEWETQKLFEFDELIANKTDPKKNTSTARSAIQIVFDIELIYTDMTNNRRKNSIRLVWHGKPASIGMELSDDLKRLAARPFSYSTVSKNPISKKGKLQSISLNDVGTLQAVYGQDRGSLIGPSAKSEDISKLFKKNLKQALAEGRVSLDGLKLIETKWENFEALYTKAIEDWRTVGISADSLLKQGEAYNELLKCLQEYARGDVNRIDLWHPVLKIGNVQVNGTNPTTIVAPWHSMRMAAKAIKARQISGLINYILQSNNVEFGDADLFFSDMREEIRHPYYPEVATGYRGQQAYLLTVSDTVNDYSLMELPVKGEGNDTNEDPREASSKVLSVVKKYLTLQPHEGTNLSVVLFNCDSTRLPETIVGSLSELHENEDEVRCQVILRHRDSEKLNELYMKMVENDENDPDSLVASEVSRDFMARLRVEVMADAAPILDTRDGKPADIVFLQDVISRQSKVVWLPQSVISKPDILQHSPSRWARRRFAAKDDLKSTVYLTCPSQPELGISYLAAIYSITNAIQSDNDMLYLPARQVTFQNEDIRGIFDEAHTLGEWVVNYDDLLDRRQLKNQGVKVIKYQHSRTQGPNLIVSSRSKLNLLQVLVKRRLESLNLGLEDQEVFDLTNRFIDEANGISGDIVLRAAKRGVFAGELIGVVLSKLLLQSEMNSSAIGWFFLDDYASWLGQKEEQIADILALCPMEKDGQAYLQVLVTEAKYIDIKSVAEAKKNSQKQLRDTVLRMHNAIFGNPGRLDRDLWLSRIGDMFNDGLEFTQNISLSVDQWRDGIRNGSIPIELKGYSHVFVSTSTDNQMDCEQIIITNVDNCYQEVYSRQFVKDLVLAFHRNEDLTKIREQVGDFRPWETSNAQLPAKRIKWTIDGEDEVDADNETNTVGVVSSIQQLDVVFTPAPSEELQPEQEVTIQESEQKITWASSEFSNWVLNHLSAEEGNAAADQWASQTVTVLKAALISYNLQAKVLDYRLTPNAAVIRLKGSDQLKIEDIEKKKSQLLTTHALDIINIQAQPGEIIVSIARPNRQTITLGDVWKFRRVQENPSEMNMSFVVGVKEVDGNILYLNLGGPFEGMEQHAPHTLIAGATGSGKSVLLQNLILDICATNSPLLAKIFLIDPKFGVDYQHLENLPHLTEGIIIDQQRAISVLEYLAEEMDRRYLLFREQRVNNLRDFNAKVSADEKLPLLFLIHDEFAEWMLIDTYKNSVSSIVQRLGVKARAAGIHLIFAAQRPDANVLPVQLRDNLGNRLILRVESVGTSEISLGEKGAEKLLGKGHLAARLQGEPGLIFGQVPFISNDEIAEVAEIIRLRS</sequence>
<evidence type="ECO:0000256" key="3">
    <source>
        <dbReference type="ARBA" id="ARBA00022840"/>
    </source>
</evidence>
<name>A0ABV5W693_9BACL</name>
<evidence type="ECO:0000256" key="4">
    <source>
        <dbReference type="PROSITE-ProRule" id="PRU00289"/>
    </source>
</evidence>
<evidence type="ECO:0000313" key="6">
    <source>
        <dbReference type="EMBL" id="MFB9755885.1"/>
    </source>
</evidence>
<accession>A0ABV5W693</accession>